<reference evidence="7" key="1">
    <citation type="journal article" date="2019" name="Int. J. Syst. Evol. Microbiol.">
        <title>The Global Catalogue of Microorganisms (GCM) 10K type strain sequencing project: providing services to taxonomists for standard genome sequencing and annotation.</title>
        <authorList>
            <consortium name="The Broad Institute Genomics Platform"/>
            <consortium name="The Broad Institute Genome Sequencing Center for Infectious Disease"/>
            <person name="Wu L."/>
            <person name="Ma J."/>
        </authorList>
    </citation>
    <scope>NUCLEOTIDE SEQUENCE [LARGE SCALE GENOMIC DNA]</scope>
    <source>
        <strain evidence="7">JCM 17225</strain>
    </source>
</reference>
<feature type="domain" description="GH16" evidence="5">
    <location>
        <begin position="24"/>
        <end position="263"/>
    </location>
</feature>
<dbReference type="PROSITE" id="PS51175">
    <property type="entry name" value="CBM6"/>
    <property type="match status" value="2"/>
</dbReference>
<dbReference type="EMBL" id="BAABDK010000016">
    <property type="protein sequence ID" value="GAA4034894.1"/>
    <property type="molecule type" value="Genomic_DNA"/>
</dbReference>
<evidence type="ECO:0000256" key="3">
    <source>
        <dbReference type="SAM" id="SignalP"/>
    </source>
</evidence>
<dbReference type="Gene3D" id="2.60.120.260">
    <property type="entry name" value="Galactose-binding domain-like"/>
    <property type="match status" value="2"/>
</dbReference>
<name>A0ABP7U2P9_9BACT</name>
<dbReference type="InterPro" id="IPR006584">
    <property type="entry name" value="Cellulose-bd_IV"/>
</dbReference>
<feature type="signal peptide" evidence="3">
    <location>
        <begin position="1"/>
        <end position="23"/>
    </location>
</feature>
<keyword evidence="2 3" id="KW-0732">Signal</keyword>
<evidence type="ECO:0008006" key="8">
    <source>
        <dbReference type="Google" id="ProtNLM"/>
    </source>
</evidence>
<evidence type="ECO:0000259" key="4">
    <source>
        <dbReference type="PROSITE" id="PS51175"/>
    </source>
</evidence>
<dbReference type="InterPro" id="IPR008979">
    <property type="entry name" value="Galactose-bd-like_sf"/>
</dbReference>
<feature type="domain" description="CBM6" evidence="4">
    <location>
        <begin position="270"/>
        <end position="392"/>
    </location>
</feature>
<comment type="similarity">
    <text evidence="1">Belongs to the glycosyl hydrolase 16 family.</text>
</comment>
<dbReference type="Pfam" id="PF00722">
    <property type="entry name" value="Glyco_hydro_16"/>
    <property type="match status" value="1"/>
</dbReference>
<dbReference type="PANTHER" id="PTHR10963">
    <property type="entry name" value="GLYCOSYL HYDROLASE-RELATED"/>
    <property type="match status" value="1"/>
</dbReference>
<dbReference type="PANTHER" id="PTHR10963:SF55">
    <property type="entry name" value="GLYCOSIDE HYDROLASE FAMILY 16 PROTEIN"/>
    <property type="match status" value="1"/>
</dbReference>
<dbReference type="Gene3D" id="2.60.120.200">
    <property type="match status" value="1"/>
</dbReference>
<gene>
    <name evidence="6" type="ORF">GCM10022409_19230</name>
</gene>
<dbReference type="RefSeq" id="WP_345053431.1">
    <property type="nucleotide sequence ID" value="NZ_BAABDK010000016.1"/>
</dbReference>
<protein>
    <recommendedName>
        <fullName evidence="8">Carbohydrate-binding protein</fullName>
    </recommendedName>
</protein>
<dbReference type="InterPro" id="IPR000757">
    <property type="entry name" value="Beta-glucanase-like"/>
</dbReference>
<evidence type="ECO:0000313" key="7">
    <source>
        <dbReference type="Proteomes" id="UP001501469"/>
    </source>
</evidence>
<dbReference type="InterPro" id="IPR013320">
    <property type="entry name" value="ConA-like_dom_sf"/>
</dbReference>
<evidence type="ECO:0000313" key="6">
    <source>
        <dbReference type="EMBL" id="GAA4034894.1"/>
    </source>
</evidence>
<proteinExistence type="inferred from homology"/>
<evidence type="ECO:0000259" key="5">
    <source>
        <dbReference type="PROSITE" id="PS51762"/>
    </source>
</evidence>
<keyword evidence="7" id="KW-1185">Reference proteome</keyword>
<feature type="chain" id="PRO_5045628124" description="Carbohydrate-binding protein" evidence="3">
    <location>
        <begin position="24"/>
        <end position="612"/>
    </location>
</feature>
<accession>A0ABP7U2P9</accession>
<dbReference type="SUPFAM" id="SSF49785">
    <property type="entry name" value="Galactose-binding domain-like"/>
    <property type="match status" value="2"/>
</dbReference>
<feature type="domain" description="CBM6" evidence="4">
    <location>
        <begin position="396"/>
        <end position="518"/>
    </location>
</feature>
<evidence type="ECO:0000256" key="1">
    <source>
        <dbReference type="ARBA" id="ARBA00006865"/>
    </source>
</evidence>
<dbReference type="InterPro" id="IPR050546">
    <property type="entry name" value="Glycosyl_Hydrlase_16"/>
</dbReference>
<dbReference type="SUPFAM" id="SSF49899">
    <property type="entry name" value="Concanavalin A-like lectins/glucanases"/>
    <property type="match status" value="1"/>
</dbReference>
<dbReference type="Proteomes" id="UP001501469">
    <property type="component" value="Unassembled WGS sequence"/>
</dbReference>
<organism evidence="6 7">
    <name type="scientific">Hymenobacter glaciei</name>
    <dbReference type="NCBI Taxonomy" id="877209"/>
    <lineage>
        <taxon>Bacteria</taxon>
        <taxon>Pseudomonadati</taxon>
        <taxon>Bacteroidota</taxon>
        <taxon>Cytophagia</taxon>
        <taxon>Cytophagales</taxon>
        <taxon>Hymenobacteraceae</taxon>
        <taxon>Hymenobacter</taxon>
    </lineage>
</organism>
<sequence length="612" mass="64983">MNKRFRTGSALVLAVLGTVAAQGQTYKATPVWADEFNGTTVNTANWNFDTGNNGGWGNHEWENYQVANATVGGGVLAITARKEYLNGSWQYTSARMKTRNLQDFRFGKVEARIKMPLGRGLWPGFWMLGSNETAARPWPLCGEIDIMEHVNADNVTHATEHWDNGGHVQYGTTGTIPAPTDGYHTYTLTWDTNYIHTFVDGVGYHDFKIAGGVGSTEEFQKRFYILLNLAVGGDFPNVTSIDESKLPGTMYVDYVRVYEEATAPVVNPAVLLEAENANAGHGMLAEATTDAGGGENMGYIDAGDYLKFNVNFPAPGSYNIEYRVASGGTGGTISCDLNGGATALGSTSFGGTGGWQNWTTVSKVVTVPAAGTYDFGVFAQTGGFNLNWVRISKGSVLLQAENANVNNGMVAEACSDAGGGQDMGYVDAGDYLVFNQVTFPTSGSYVIEYRVASGVGGGTVSSDLNAGSIQLGSTTIPGTGSWQNWTTVSRTVNVNAGTYNFGVFAQTGGWNINWVRISKAVSGARETLATTSSNSGPALVLYPNPATDRLALDAPASLLGAALRITDITGRQVWAGTYTGAALDVAALRPGLYTLAVAAPNQPVLVRRFSKE</sequence>
<comment type="caution">
    <text evidence="6">The sequence shown here is derived from an EMBL/GenBank/DDBJ whole genome shotgun (WGS) entry which is preliminary data.</text>
</comment>
<dbReference type="CDD" id="cd08023">
    <property type="entry name" value="GH16_laminarinase_like"/>
    <property type="match status" value="1"/>
</dbReference>
<evidence type="ECO:0000256" key="2">
    <source>
        <dbReference type="ARBA" id="ARBA00022729"/>
    </source>
</evidence>
<dbReference type="PROSITE" id="PS51762">
    <property type="entry name" value="GH16_2"/>
    <property type="match status" value="1"/>
</dbReference>
<dbReference type="Pfam" id="PF03422">
    <property type="entry name" value="CBM_6"/>
    <property type="match status" value="2"/>
</dbReference>
<dbReference type="SMART" id="SM00606">
    <property type="entry name" value="CBD_IV"/>
    <property type="match status" value="2"/>
</dbReference>
<dbReference type="CDD" id="cd04080">
    <property type="entry name" value="CBM6_cellulase-like"/>
    <property type="match status" value="2"/>
</dbReference>
<dbReference type="InterPro" id="IPR005084">
    <property type="entry name" value="CBM6"/>
</dbReference>